<dbReference type="PANTHER" id="PTHR42047:SF1">
    <property type="entry name" value="PROTEIN, PUTATIVE (AFU_ORTHOLOGUE AFUA_6G03560)-RELATED"/>
    <property type="match status" value="1"/>
</dbReference>
<feature type="signal peptide" evidence="1">
    <location>
        <begin position="1"/>
        <end position="19"/>
    </location>
</feature>
<comment type="caution">
    <text evidence="2">The sequence shown here is derived from an EMBL/GenBank/DDBJ whole genome shotgun (WGS) entry which is preliminary data.</text>
</comment>
<dbReference type="OrthoDB" id="4093325at2759"/>
<organism evidence="2 3">
    <name type="scientific">Fusarium albosuccineum</name>
    <dbReference type="NCBI Taxonomy" id="1237068"/>
    <lineage>
        <taxon>Eukaryota</taxon>
        <taxon>Fungi</taxon>
        <taxon>Dikarya</taxon>
        <taxon>Ascomycota</taxon>
        <taxon>Pezizomycotina</taxon>
        <taxon>Sordariomycetes</taxon>
        <taxon>Hypocreomycetidae</taxon>
        <taxon>Hypocreales</taxon>
        <taxon>Nectriaceae</taxon>
        <taxon>Fusarium</taxon>
        <taxon>Fusarium decemcellulare species complex</taxon>
    </lineage>
</organism>
<evidence type="ECO:0000256" key="1">
    <source>
        <dbReference type="SAM" id="SignalP"/>
    </source>
</evidence>
<dbReference type="InterPro" id="IPR052820">
    <property type="entry name" value="PhiA_domain"/>
</dbReference>
<protein>
    <submittedName>
        <fullName evidence="2">Cell wall</fullName>
    </submittedName>
</protein>
<gene>
    <name evidence="2" type="ORF">FALBO_4529</name>
</gene>
<name>A0A8H4LFA5_9HYPO</name>
<sequence>MQIKAILFAPLVAAGFASAAPQKSTTFEAISLRSASPIHFAGVQAYKSHLMLNVKDQKASCDKKSDNQATFNLIGDELYLYRKSATPQQLWVDRSGMGQGVLQYTTGAQPISKNGEKKGWGIDKNGNLNFKGEYFMACPNSKKAGGSWTVWLDTGLDKPGFNEGCLGFTARTIKTTTPNSCLYTQQQQ</sequence>
<keyword evidence="3" id="KW-1185">Reference proteome</keyword>
<dbReference type="AlphaFoldDB" id="A0A8H4LFA5"/>
<proteinExistence type="predicted"/>
<dbReference type="EMBL" id="JAADYS010000595">
    <property type="protein sequence ID" value="KAF4468580.1"/>
    <property type="molecule type" value="Genomic_DNA"/>
</dbReference>
<accession>A0A8H4LFA5</accession>
<keyword evidence="1" id="KW-0732">Signal</keyword>
<dbReference type="PANTHER" id="PTHR42047">
    <property type="entry name" value="PROTEIN, PUTATIVE (AFU_ORTHOLOGUE AFUA_6G03560)-RELATED"/>
    <property type="match status" value="1"/>
</dbReference>
<evidence type="ECO:0000313" key="3">
    <source>
        <dbReference type="Proteomes" id="UP000554235"/>
    </source>
</evidence>
<reference evidence="2 3" key="1">
    <citation type="submission" date="2020-01" db="EMBL/GenBank/DDBJ databases">
        <title>Identification and distribution of gene clusters putatively required for synthesis of sphingolipid metabolism inhibitors in phylogenetically diverse species of the filamentous fungus Fusarium.</title>
        <authorList>
            <person name="Kim H.-S."/>
            <person name="Busman M."/>
            <person name="Brown D.W."/>
            <person name="Divon H."/>
            <person name="Uhlig S."/>
            <person name="Proctor R.H."/>
        </authorList>
    </citation>
    <scope>NUCLEOTIDE SEQUENCE [LARGE SCALE GENOMIC DNA]</scope>
    <source>
        <strain evidence="2 3">NRRL 20459</strain>
    </source>
</reference>
<feature type="chain" id="PRO_5034038317" evidence="1">
    <location>
        <begin position="20"/>
        <end position="188"/>
    </location>
</feature>
<evidence type="ECO:0000313" key="2">
    <source>
        <dbReference type="EMBL" id="KAF4468580.1"/>
    </source>
</evidence>
<dbReference type="Proteomes" id="UP000554235">
    <property type="component" value="Unassembled WGS sequence"/>
</dbReference>